<evidence type="ECO:0000313" key="2">
    <source>
        <dbReference type="EMBL" id="SNY15217.1"/>
    </source>
</evidence>
<dbReference type="InterPro" id="IPR000073">
    <property type="entry name" value="AB_hydrolase_1"/>
</dbReference>
<dbReference type="Proteomes" id="UP000219612">
    <property type="component" value="Unassembled WGS sequence"/>
</dbReference>
<dbReference type="Pfam" id="PF12697">
    <property type="entry name" value="Abhydrolase_6"/>
    <property type="match status" value="1"/>
</dbReference>
<reference evidence="2 3" key="1">
    <citation type="submission" date="2017-09" db="EMBL/GenBank/DDBJ databases">
        <authorList>
            <person name="Ehlers B."/>
            <person name="Leendertz F.H."/>
        </authorList>
    </citation>
    <scope>NUCLEOTIDE SEQUENCE [LARGE SCALE GENOMIC DNA]</scope>
    <source>
        <strain evidence="2 3">CGMCC 4.6857</strain>
    </source>
</reference>
<protein>
    <submittedName>
        <fullName evidence="2">Pimeloyl-ACP methyl ester carboxylesterase</fullName>
    </submittedName>
</protein>
<dbReference type="InterPro" id="IPR050266">
    <property type="entry name" value="AB_hydrolase_sf"/>
</dbReference>
<dbReference type="SUPFAM" id="SSF53474">
    <property type="entry name" value="alpha/beta-Hydrolases"/>
    <property type="match status" value="1"/>
</dbReference>
<gene>
    <name evidence="2" type="ORF">SAMN05421748_1011299</name>
</gene>
<dbReference type="EMBL" id="OBDY01000001">
    <property type="protein sequence ID" value="SNY15217.1"/>
    <property type="molecule type" value="Genomic_DNA"/>
</dbReference>
<feature type="domain" description="AB hydrolase-1" evidence="1">
    <location>
        <begin position="26"/>
        <end position="289"/>
    </location>
</feature>
<dbReference type="RefSeq" id="WP_097318603.1">
    <property type="nucleotide sequence ID" value="NZ_OBDY01000001.1"/>
</dbReference>
<keyword evidence="3" id="KW-1185">Reference proteome</keyword>
<dbReference type="AlphaFoldDB" id="A0A285FV98"/>
<dbReference type="GO" id="GO:0003824">
    <property type="term" value="F:catalytic activity"/>
    <property type="evidence" value="ECO:0007669"/>
    <property type="project" value="UniProtKB-ARBA"/>
</dbReference>
<accession>A0A285FV98</accession>
<sequence>MINDRLIDAGDLPLAVRDFGGDDPPLLLLHGAGGNLAQMTTLARALRQSHRVISVDLRGHGRSGEGTWTWDAALGDLAAVCVQMELDRPAVVGHSLGGMLAALWGQRHPEAPGVVSLDGNPPPTRVEHLPGMEPPKAAAELKRLHAIFDQLEAQAGQVIEADQLPDIVEAQRMAARDMGANEKVWIEGFRRNLVHESGETSTRPSAAATAQLRALMNELDLGPVYASTTCPELLVLPTRNLPEQEPFAELYAAHRRFVVEQAEAAGHPRYISLEDTSHAMVMEQPAVLAGLITDFLRTA</sequence>
<dbReference type="PANTHER" id="PTHR43798">
    <property type="entry name" value="MONOACYLGLYCEROL LIPASE"/>
    <property type="match status" value="1"/>
</dbReference>
<organism evidence="2 3">
    <name type="scientific">Paractinoplanes atraurantiacus</name>
    <dbReference type="NCBI Taxonomy" id="1036182"/>
    <lineage>
        <taxon>Bacteria</taxon>
        <taxon>Bacillati</taxon>
        <taxon>Actinomycetota</taxon>
        <taxon>Actinomycetes</taxon>
        <taxon>Micromonosporales</taxon>
        <taxon>Micromonosporaceae</taxon>
        <taxon>Paractinoplanes</taxon>
    </lineage>
</organism>
<dbReference type="InterPro" id="IPR029058">
    <property type="entry name" value="AB_hydrolase_fold"/>
</dbReference>
<dbReference type="Gene3D" id="3.40.50.1820">
    <property type="entry name" value="alpha/beta hydrolase"/>
    <property type="match status" value="1"/>
</dbReference>
<evidence type="ECO:0000259" key="1">
    <source>
        <dbReference type="Pfam" id="PF12697"/>
    </source>
</evidence>
<dbReference type="OrthoDB" id="63519at2"/>
<proteinExistence type="predicted"/>
<name>A0A285FV98_9ACTN</name>
<evidence type="ECO:0000313" key="3">
    <source>
        <dbReference type="Proteomes" id="UP000219612"/>
    </source>
</evidence>